<dbReference type="InterPro" id="IPR043502">
    <property type="entry name" value="DNA/RNA_pol_sf"/>
</dbReference>
<organism evidence="8">
    <name type="scientific">Cuerna arida</name>
    <dbReference type="NCBI Taxonomy" id="1464854"/>
    <lineage>
        <taxon>Eukaryota</taxon>
        <taxon>Metazoa</taxon>
        <taxon>Ecdysozoa</taxon>
        <taxon>Arthropoda</taxon>
        <taxon>Hexapoda</taxon>
        <taxon>Insecta</taxon>
        <taxon>Pterygota</taxon>
        <taxon>Neoptera</taxon>
        <taxon>Paraneoptera</taxon>
        <taxon>Hemiptera</taxon>
        <taxon>Auchenorrhyncha</taxon>
        <taxon>Membracoidea</taxon>
        <taxon>Cicadellidae</taxon>
        <taxon>Cicadellinae</taxon>
        <taxon>Proconiini</taxon>
        <taxon>Cuerna</taxon>
    </lineage>
</organism>
<keyword evidence="2" id="KW-0548">Nucleotidyltransferase</keyword>
<dbReference type="GO" id="GO:0004519">
    <property type="term" value="F:endonuclease activity"/>
    <property type="evidence" value="ECO:0007669"/>
    <property type="project" value="UniProtKB-KW"/>
</dbReference>
<evidence type="ECO:0000256" key="4">
    <source>
        <dbReference type="ARBA" id="ARBA00022759"/>
    </source>
</evidence>
<feature type="non-terminal residue" evidence="8">
    <location>
        <position position="156"/>
    </location>
</feature>
<dbReference type="AlphaFoldDB" id="A0A1B6G3S1"/>
<dbReference type="PANTHER" id="PTHR37984">
    <property type="entry name" value="PROTEIN CBG26694"/>
    <property type="match status" value="1"/>
</dbReference>
<reference evidence="8" key="1">
    <citation type="submission" date="2015-11" db="EMBL/GenBank/DDBJ databases">
        <title>De novo transcriptome assembly of four potential Pierce s Disease insect vectors from Arizona vineyards.</title>
        <authorList>
            <person name="Tassone E.E."/>
        </authorList>
    </citation>
    <scope>NUCLEOTIDE SEQUENCE</scope>
</reference>
<evidence type="ECO:0000256" key="3">
    <source>
        <dbReference type="ARBA" id="ARBA00022722"/>
    </source>
</evidence>
<feature type="non-terminal residue" evidence="8">
    <location>
        <position position="1"/>
    </location>
</feature>
<dbReference type="EMBL" id="GECZ01012692">
    <property type="protein sequence ID" value="JAS57077.1"/>
    <property type="molecule type" value="Transcribed_RNA"/>
</dbReference>
<dbReference type="PANTHER" id="PTHR37984:SF5">
    <property type="entry name" value="PROTEIN NYNRIN-LIKE"/>
    <property type="match status" value="1"/>
</dbReference>
<dbReference type="Pfam" id="PF17917">
    <property type="entry name" value="RT_RNaseH"/>
    <property type="match status" value="1"/>
</dbReference>
<feature type="domain" description="Reverse transcriptase RNase H-like" evidence="7">
    <location>
        <begin position="12"/>
        <end position="89"/>
    </location>
</feature>
<keyword evidence="1" id="KW-0808">Transferase</keyword>
<dbReference type="InterPro" id="IPR041373">
    <property type="entry name" value="RT_RNaseH"/>
</dbReference>
<name>A0A1B6G3S1_9HEMI</name>
<evidence type="ECO:0000256" key="6">
    <source>
        <dbReference type="ARBA" id="ARBA00022918"/>
    </source>
</evidence>
<dbReference type="InterPro" id="IPR050951">
    <property type="entry name" value="Retrovirus_Pol_polyprotein"/>
</dbReference>
<keyword evidence="5" id="KW-0378">Hydrolase</keyword>
<evidence type="ECO:0000313" key="8">
    <source>
        <dbReference type="EMBL" id="JAS57077.1"/>
    </source>
</evidence>
<proteinExistence type="predicted"/>
<evidence type="ECO:0000259" key="7">
    <source>
        <dbReference type="Pfam" id="PF17917"/>
    </source>
</evidence>
<evidence type="ECO:0000256" key="1">
    <source>
        <dbReference type="ARBA" id="ARBA00022679"/>
    </source>
</evidence>
<keyword evidence="6" id="KW-0695">RNA-directed DNA polymerase</keyword>
<protein>
    <recommendedName>
        <fullName evidence="7">Reverse transcriptase RNase H-like domain-containing protein</fullName>
    </recommendedName>
</protein>
<keyword evidence="3" id="KW-0540">Nuclease</keyword>
<gene>
    <name evidence="8" type="ORF">g.48044</name>
</gene>
<accession>A0A1B6G3S1</accession>
<dbReference type="SUPFAM" id="SSF56672">
    <property type="entry name" value="DNA/RNA polymerases"/>
    <property type="match status" value="1"/>
</dbReference>
<keyword evidence="4" id="KW-0255">Endonuclease</keyword>
<sequence length="156" mass="18401">NMVLELHSCKTEALWFISQEFSLQLSPHTLRERECLAVVYAFERLEQYLFGKADVTVETDHKPLESIFKKPLIKAPRRLQRMLLRLQNFSFQVEYRPGKSIPVADFLSRAPAKNTECPKKDDVLIFKTSEHDIFHELENSEYREFLNVTNQRLSEL</sequence>
<dbReference type="GO" id="GO:0003964">
    <property type="term" value="F:RNA-directed DNA polymerase activity"/>
    <property type="evidence" value="ECO:0007669"/>
    <property type="project" value="UniProtKB-KW"/>
</dbReference>
<evidence type="ECO:0000256" key="2">
    <source>
        <dbReference type="ARBA" id="ARBA00022695"/>
    </source>
</evidence>
<dbReference type="GO" id="GO:0016787">
    <property type="term" value="F:hydrolase activity"/>
    <property type="evidence" value="ECO:0007669"/>
    <property type="project" value="UniProtKB-KW"/>
</dbReference>
<evidence type="ECO:0000256" key="5">
    <source>
        <dbReference type="ARBA" id="ARBA00022801"/>
    </source>
</evidence>